<protein>
    <recommendedName>
        <fullName evidence="8">Type II secretion system protein GspF domain-containing protein</fullName>
    </recommendedName>
</protein>
<keyword evidence="5 7" id="KW-0472">Membrane</keyword>
<dbReference type="EMBL" id="QNVH01000014">
    <property type="protein sequence ID" value="TDA39409.1"/>
    <property type="molecule type" value="Genomic_DNA"/>
</dbReference>
<evidence type="ECO:0000313" key="10">
    <source>
        <dbReference type="Proteomes" id="UP000315399"/>
    </source>
</evidence>
<evidence type="ECO:0000313" key="9">
    <source>
        <dbReference type="EMBL" id="TDA39409.1"/>
    </source>
</evidence>
<comment type="caution">
    <text evidence="9">The sequence shown here is derived from an EMBL/GenBank/DDBJ whole genome shotgun (WGS) entry which is preliminary data.</text>
</comment>
<feature type="transmembrane region" description="Helical" evidence="7">
    <location>
        <begin position="80"/>
        <end position="97"/>
    </location>
</feature>
<feature type="transmembrane region" description="Helical" evidence="7">
    <location>
        <begin position="283"/>
        <end position="306"/>
    </location>
</feature>
<feature type="transmembrane region" description="Helical" evidence="7">
    <location>
        <begin position="318"/>
        <end position="337"/>
    </location>
</feature>
<comment type="subcellular location">
    <subcellularLocation>
        <location evidence="1">Cell membrane</location>
        <topology evidence="1">Multi-pass membrane protein</topology>
    </subcellularLocation>
</comment>
<feature type="transmembrane region" description="Helical" evidence="7">
    <location>
        <begin position="536"/>
        <end position="556"/>
    </location>
</feature>
<sequence>MPRSAVGMSPGEHRTSAENQNTCPGPGAGDSPESIPKPNICTRIRDKVTLALAERISMRLYSSGVSTSPIDYSMKVLKELVIFSSLILAPLLLRPLLPSEPFTYLLAGATILPAALVIDLILRPLLATYNRKKACERELPFFATYLTMASASGIPATSAFEHLKDLKHLPQFKKEWYRIEKVRRLYALNPFEAILFEGKHHPLDSVKDLYITSISAQREGGEVLSVMRYELLKLFSLLQGRLKTFSDKFSLMTSAEIIAFIMLPMGTITVGVLFSGILGIPILFFACFVFPTIVAVFLSLMIDTYTPKELTEDVDHGALVKFLLPVLPFALLLVRVFGPALPLYYAFGISLVTFTLPAVRHYAPARKRTKEVIATLPSFTRSIAEEVKKGVSPRMAMIKLCEGRSFNASFDRLLHRLASYLKVGCPIAGALSCVEGPWIAKVSLELLDRAEVMGADPKSLDFLSELVANMFLGHKSMESQTRFFVVMSYVNTLLLAFSTSIVVEIVARLFTRVAEAVTIINLPLGMSFISGEQLNLLIVVAYTAVVYNSYLLGLLGGKVSNGGSIVDGLLSSTVCTALSMAGILLFKDLGFIRALTLWGQ</sequence>
<evidence type="ECO:0000256" key="1">
    <source>
        <dbReference type="ARBA" id="ARBA00004651"/>
    </source>
</evidence>
<dbReference type="PANTHER" id="PTHR35402:SF1">
    <property type="entry name" value="TYPE II SECRETION SYSTEM PROTEIN GSPF DOMAIN-CONTAINING PROTEIN"/>
    <property type="match status" value="1"/>
</dbReference>
<dbReference type="GO" id="GO:0005886">
    <property type="term" value="C:plasma membrane"/>
    <property type="evidence" value="ECO:0007669"/>
    <property type="project" value="UniProtKB-SubCell"/>
</dbReference>
<evidence type="ECO:0000256" key="6">
    <source>
        <dbReference type="SAM" id="MobiDB-lite"/>
    </source>
</evidence>
<evidence type="ECO:0000256" key="7">
    <source>
        <dbReference type="SAM" id="Phobius"/>
    </source>
</evidence>
<dbReference type="InterPro" id="IPR056569">
    <property type="entry name" value="ArlJ-like"/>
</dbReference>
<proteinExistence type="predicted"/>
<organism evidence="9 10">
    <name type="scientific">Thermoproteota archaeon</name>
    <dbReference type="NCBI Taxonomy" id="2056631"/>
    <lineage>
        <taxon>Archaea</taxon>
        <taxon>Thermoproteota</taxon>
    </lineage>
</organism>
<keyword evidence="4 7" id="KW-1133">Transmembrane helix</keyword>
<evidence type="ECO:0000256" key="4">
    <source>
        <dbReference type="ARBA" id="ARBA00022989"/>
    </source>
</evidence>
<dbReference type="PANTHER" id="PTHR35402">
    <property type="entry name" value="INTEGRAL MEMBRANE PROTEIN-RELATED"/>
    <property type="match status" value="1"/>
</dbReference>
<feature type="transmembrane region" description="Helical" evidence="7">
    <location>
        <begin position="257"/>
        <end position="277"/>
    </location>
</feature>
<feature type="transmembrane region" description="Helical" evidence="7">
    <location>
        <begin position="568"/>
        <end position="586"/>
    </location>
</feature>
<dbReference type="Pfam" id="PF00482">
    <property type="entry name" value="T2SSF"/>
    <property type="match status" value="1"/>
</dbReference>
<evidence type="ECO:0000256" key="3">
    <source>
        <dbReference type="ARBA" id="ARBA00022692"/>
    </source>
</evidence>
<feature type="transmembrane region" description="Helical" evidence="7">
    <location>
        <begin position="483"/>
        <end position="503"/>
    </location>
</feature>
<feature type="transmembrane region" description="Helical" evidence="7">
    <location>
        <begin position="343"/>
        <end position="363"/>
    </location>
</feature>
<reference evidence="9 10" key="1">
    <citation type="journal article" date="2019" name="Nat. Microbiol.">
        <title>Expanding anaerobic alkane metabolism in the domain of Archaea.</title>
        <authorList>
            <person name="Wang Y."/>
            <person name="Wegener G."/>
            <person name="Hou J."/>
            <person name="Wang F."/>
            <person name="Xiao X."/>
        </authorList>
    </citation>
    <scope>NUCLEOTIDE SEQUENCE [LARGE SCALE GENOMIC DNA]</scope>
    <source>
        <strain evidence="9">WYZ-LMO10</strain>
    </source>
</reference>
<evidence type="ECO:0000259" key="8">
    <source>
        <dbReference type="Pfam" id="PF00482"/>
    </source>
</evidence>
<accession>A0A523BEN0</accession>
<dbReference type="InterPro" id="IPR018076">
    <property type="entry name" value="T2SS_GspF_dom"/>
</dbReference>
<keyword evidence="2" id="KW-1003">Cell membrane</keyword>
<gene>
    <name evidence="9" type="ORF">DSO08_02325</name>
</gene>
<keyword evidence="3 7" id="KW-0812">Transmembrane</keyword>
<dbReference type="Proteomes" id="UP000315399">
    <property type="component" value="Unassembled WGS sequence"/>
</dbReference>
<evidence type="ECO:0000256" key="2">
    <source>
        <dbReference type="ARBA" id="ARBA00022475"/>
    </source>
</evidence>
<feature type="region of interest" description="Disordered" evidence="6">
    <location>
        <begin position="1"/>
        <end position="38"/>
    </location>
</feature>
<name>A0A523BEN0_9CREN</name>
<feature type="domain" description="Type II secretion system protein GspF" evidence="8">
    <location>
        <begin position="142"/>
        <end position="270"/>
    </location>
</feature>
<feature type="transmembrane region" description="Helical" evidence="7">
    <location>
        <begin position="103"/>
        <end position="122"/>
    </location>
</feature>
<dbReference type="AlphaFoldDB" id="A0A523BEN0"/>
<evidence type="ECO:0000256" key="5">
    <source>
        <dbReference type="ARBA" id="ARBA00023136"/>
    </source>
</evidence>